<dbReference type="GO" id="GO:0003824">
    <property type="term" value="F:catalytic activity"/>
    <property type="evidence" value="ECO:0007669"/>
    <property type="project" value="InterPro"/>
</dbReference>
<keyword evidence="3" id="KW-0949">S-adenosyl-L-methionine</keyword>
<reference evidence="9" key="1">
    <citation type="submission" date="2015-07" db="EMBL/GenBank/DDBJ databases">
        <title>Complete Genome of Thermincola ferriacetica strain Z-0001T.</title>
        <authorList>
            <person name="Lusk B."/>
            <person name="Badalamenti J.P."/>
            <person name="Parameswaran P."/>
            <person name="Bond D.R."/>
            <person name="Torres C.I."/>
        </authorList>
    </citation>
    <scope>NUCLEOTIDE SEQUENCE [LARGE SCALE GENOMIC DNA]</scope>
    <source>
        <strain evidence="9">Z-0001</strain>
    </source>
</reference>
<dbReference type="Gene3D" id="3.80.30.20">
    <property type="entry name" value="tm_1862 like domain"/>
    <property type="match status" value="1"/>
</dbReference>
<dbReference type="Pfam" id="PF16199">
    <property type="entry name" value="Radical_SAM_C"/>
    <property type="match status" value="1"/>
</dbReference>
<dbReference type="Pfam" id="PF04055">
    <property type="entry name" value="Radical_SAM"/>
    <property type="match status" value="1"/>
</dbReference>
<comment type="cofactor">
    <cofactor evidence="1">
        <name>[4Fe-4S] cluster</name>
        <dbReference type="ChEBI" id="CHEBI:49883"/>
    </cofactor>
</comment>
<dbReference type="InterPro" id="IPR032432">
    <property type="entry name" value="Radical_SAM_C"/>
</dbReference>
<keyword evidence="9" id="KW-1185">Reference proteome</keyword>
<accession>A0A0L6W305</accession>
<dbReference type="RefSeq" id="WP_052217356.1">
    <property type="nucleotide sequence ID" value="NZ_LGTE01000007.1"/>
</dbReference>
<evidence type="ECO:0000256" key="1">
    <source>
        <dbReference type="ARBA" id="ARBA00001966"/>
    </source>
</evidence>
<dbReference type="EMBL" id="LGTE01000007">
    <property type="protein sequence ID" value="KNZ69905.1"/>
    <property type="molecule type" value="Genomic_DNA"/>
</dbReference>
<sequence>MRLAEGKRYNDYSSHLAEKFGGKVYKLPVNIPGTCPNRDGVLGHGGCIFCDEEGSGFECLPNTLTVREQIRENKKFFMKRFHAQKFIAYFQAFTNTYLPFDRFCSNMREAVEDEDIIGISVSTRPDCINDAYLDFVASLQRERNLAIDIELGLQTVNYHTLQKINRGHGLAEFIDAVLRIKQRGFAVVSHIILNLPWDDETDVIENAKILSALGVDYVKLHSLYIVKRTVLGDMYSRGEFKVISLEEYVRRVVTFLEYLDPAIVIQRLVGKGPQGNMYFCNWDTSWWKIKQLIEETMERLDTKQGAKFDYLNGKALFARKFMDRYS</sequence>
<dbReference type="SUPFAM" id="SSF102114">
    <property type="entry name" value="Radical SAM enzymes"/>
    <property type="match status" value="1"/>
</dbReference>
<dbReference type="InterPro" id="IPR006638">
    <property type="entry name" value="Elp3/MiaA/NifB-like_rSAM"/>
</dbReference>
<dbReference type="InterPro" id="IPR005911">
    <property type="entry name" value="YhcC-like"/>
</dbReference>
<dbReference type="NCBIfam" id="TIGR01212">
    <property type="entry name" value="TIGR01212 family radical SAM protein"/>
    <property type="match status" value="1"/>
</dbReference>
<evidence type="ECO:0000256" key="2">
    <source>
        <dbReference type="ARBA" id="ARBA00022485"/>
    </source>
</evidence>
<evidence type="ECO:0000313" key="8">
    <source>
        <dbReference type="EMBL" id="KNZ69905.1"/>
    </source>
</evidence>
<dbReference type="SFLD" id="SFLDG01091">
    <property type="entry name" value="uncharacterized_CHP01210-like"/>
    <property type="match status" value="1"/>
</dbReference>
<evidence type="ECO:0000313" key="9">
    <source>
        <dbReference type="Proteomes" id="UP000037175"/>
    </source>
</evidence>
<dbReference type="GO" id="GO:0046872">
    <property type="term" value="F:metal ion binding"/>
    <property type="evidence" value="ECO:0007669"/>
    <property type="project" value="UniProtKB-KW"/>
</dbReference>
<dbReference type="Proteomes" id="UP000037175">
    <property type="component" value="Unassembled WGS sequence"/>
</dbReference>
<organism evidence="8 9">
    <name type="scientific">Thermincola ferriacetica</name>
    <dbReference type="NCBI Taxonomy" id="281456"/>
    <lineage>
        <taxon>Bacteria</taxon>
        <taxon>Bacillati</taxon>
        <taxon>Bacillota</taxon>
        <taxon>Clostridia</taxon>
        <taxon>Eubacteriales</taxon>
        <taxon>Thermincolaceae</taxon>
        <taxon>Thermincola</taxon>
    </lineage>
</organism>
<dbReference type="SMART" id="SM00729">
    <property type="entry name" value="Elp3"/>
    <property type="match status" value="1"/>
</dbReference>
<keyword evidence="2" id="KW-0004">4Fe-4S</keyword>
<dbReference type="InterPro" id="IPR039661">
    <property type="entry name" value="ELP3"/>
</dbReference>
<evidence type="ECO:0000259" key="7">
    <source>
        <dbReference type="PROSITE" id="PS51918"/>
    </source>
</evidence>
<protein>
    <recommendedName>
        <fullName evidence="7">Radical SAM core domain-containing protein</fullName>
    </recommendedName>
</protein>
<dbReference type="PANTHER" id="PTHR11135">
    <property type="entry name" value="HISTONE ACETYLTRANSFERASE-RELATED"/>
    <property type="match status" value="1"/>
</dbReference>
<keyword evidence="6" id="KW-0411">Iron-sulfur</keyword>
<evidence type="ECO:0000256" key="3">
    <source>
        <dbReference type="ARBA" id="ARBA00022691"/>
    </source>
</evidence>
<keyword evidence="4" id="KW-0479">Metal-binding</keyword>
<dbReference type="GO" id="GO:0051539">
    <property type="term" value="F:4 iron, 4 sulfur cluster binding"/>
    <property type="evidence" value="ECO:0007669"/>
    <property type="project" value="UniProtKB-KW"/>
</dbReference>
<dbReference type="PANTHER" id="PTHR11135:SF1">
    <property type="entry name" value="PROTEIN YHCC"/>
    <property type="match status" value="1"/>
</dbReference>
<comment type="caution">
    <text evidence="8">The sequence shown here is derived from an EMBL/GenBank/DDBJ whole genome shotgun (WGS) entry which is preliminary data.</text>
</comment>
<dbReference type="SFLD" id="SFLDS00029">
    <property type="entry name" value="Radical_SAM"/>
    <property type="match status" value="1"/>
</dbReference>
<gene>
    <name evidence="8" type="ORF">Tfer_1285</name>
</gene>
<dbReference type="SFLD" id="SFLDG01086">
    <property type="entry name" value="elongater_protein-like"/>
    <property type="match status" value="1"/>
</dbReference>
<proteinExistence type="predicted"/>
<evidence type="ECO:0000256" key="6">
    <source>
        <dbReference type="ARBA" id="ARBA00023014"/>
    </source>
</evidence>
<evidence type="ECO:0000256" key="5">
    <source>
        <dbReference type="ARBA" id="ARBA00023004"/>
    </source>
</evidence>
<dbReference type="InterPro" id="IPR023404">
    <property type="entry name" value="rSAM_horseshoe"/>
</dbReference>
<dbReference type="InterPro" id="IPR007197">
    <property type="entry name" value="rSAM"/>
</dbReference>
<dbReference type="InterPro" id="IPR058240">
    <property type="entry name" value="rSAM_sf"/>
</dbReference>
<dbReference type="PROSITE" id="PS51918">
    <property type="entry name" value="RADICAL_SAM"/>
    <property type="match status" value="1"/>
</dbReference>
<dbReference type="PATRIC" id="fig|281456.6.peg.1363"/>
<feature type="domain" description="Radical SAM core" evidence="7">
    <location>
        <begin position="19"/>
        <end position="262"/>
    </location>
</feature>
<keyword evidence="5" id="KW-0408">Iron</keyword>
<dbReference type="AlphaFoldDB" id="A0A0L6W305"/>
<evidence type="ECO:0000256" key="4">
    <source>
        <dbReference type="ARBA" id="ARBA00022723"/>
    </source>
</evidence>
<name>A0A0L6W305_9FIRM</name>